<keyword evidence="2" id="KW-1185">Reference proteome</keyword>
<dbReference type="NCBIfam" id="TIGR04019">
    <property type="entry name" value="B_thiol_YtxJ"/>
    <property type="match status" value="1"/>
</dbReference>
<dbReference type="Pfam" id="PF11009">
    <property type="entry name" value="BrxC"/>
    <property type="match status" value="1"/>
</dbReference>
<dbReference type="EMBL" id="QKZI01000001">
    <property type="protein sequence ID" value="PZX08308.1"/>
    <property type="molecule type" value="Genomic_DNA"/>
</dbReference>
<evidence type="ECO:0000313" key="1">
    <source>
        <dbReference type="EMBL" id="PZX08308.1"/>
    </source>
</evidence>
<protein>
    <submittedName>
        <fullName evidence="1">Bacillithiol system protein YtxJ</fullName>
    </submittedName>
</protein>
<reference evidence="1 2" key="1">
    <citation type="submission" date="2018-06" db="EMBL/GenBank/DDBJ databases">
        <title>Genomic Encyclopedia of Type Strains, Phase IV (KMG-IV): sequencing the most valuable type-strain genomes for metagenomic binning, comparative biology and taxonomic classification.</title>
        <authorList>
            <person name="Goeker M."/>
        </authorList>
    </citation>
    <scope>NUCLEOTIDE SEQUENCE [LARGE SCALE GENOMIC DNA]</scope>
    <source>
        <strain evidence="1 2">DSM 5</strain>
    </source>
</reference>
<sequence>MTNYTEITSMDQWKEVLANTEQSALVLKHSTTCPISAKAYAEYDSFDSSVKKYLVKVIESRPISLEIADDIGIQHQSPQAFLLKDGKAVWNTSHHQITVDSLGKAVASV</sequence>
<dbReference type="InterPro" id="IPR022551">
    <property type="entry name" value="BrxC"/>
</dbReference>
<proteinExistence type="predicted"/>
<dbReference type="SUPFAM" id="SSF52833">
    <property type="entry name" value="Thioredoxin-like"/>
    <property type="match status" value="1"/>
</dbReference>
<dbReference type="Gene3D" id="3.40.30.10">
    <property type="entry name" value="Glutaredoxin"/>
    <property type="match status" value="1"/>
</dbReference>
<evidence type="ECO:0000313" key="2">
    <source>
        <dbReference type="Proteomes" id="UP000248646"/>
    </source>
</evidence>
<dbReference type="Proteomes" id="UP000248646">
    <property type="component" value="Unassembled WGS sequence"/>
</dbReference>
<name>A0A2W7MP80_9BACI</name>
<comment type="caution">
    <text evidence="1">The sequence shown here is derived from an EMBL/GenBank/DDBJ whole genome shotgun (WGS) entry which is preliminary data.</text>
</comment>
<dbReference type="OrthoDB" id="677051at2"/>
<organism evidence="1 2">
    <name type="scientific">Psychrobacillus insolitus</name>
    <dbReference type="NCBI Taxonomy" id="1461"/>
    <lineage>
        <taxon>Bacteria</taxon>
        <taxon>Bacillati</taxon>
        <taxon>Bacillota</taxon>
        <taxon>Bacilli</taxon>
        <taxon>Bacillales</taxon>
        <taxon>Bacillaceae</taxon>
        <taxon>Psychrobacillus</taxon>
    </lineage>
</organism>
<accession>A0A2W7MP80</accession>
<dbReference type="RefSeq" id="WP_111438892.1">
    <property type="nucleotide sequence ID" value="NZ_QKZI01000001.1"/>
</dbReference>
<gene>
    <name evidence="1" type="ORF">C7437_1011432</name>
</gene>
<dbReference type="AlphaFoldDB" id="A0A2W7MP80"/>
<dbReference type="InterPro" id="IPR036249">
    <property type="entry name" value="Thioredoxin-like_sf"/>
</dbReference>